<keyword evidence="2" id="KW-1185">Reference proteome</keyword>
<dbReference type="Proteomes" id="UP000035681">
    <property type="component" value="Unplaced"/>
</dbReference>
<organism evidence="3">
    <name type="scientific">Strongyloides stercoralis</name>
    <name type="common">Threadworm</name>
    <dbReference type="NCBI Taxonomy" id="6248"/>
    <lineage>
        <taxon>Eukaryota</taxon>
        <taxon>Metazoa</taxon>
        <taxon>Ecdysozoa</taxon>
        <taxon>Nematoda</taxon>
        <taxon>Chromadorea</taxon>
        <taxon>Rhabditida</taxon>
        <taxon>Tylenchina</taxon>
        <taxon>Panagrolaimomorpha</taxon>
        <taxon>Strongyloidoidea</taxon>
        <taxon>Strongyloididae</taxon>
        <taxon>Strongyloides</taxon>
    </lineage>
</organism>
<dbReference type="PANTHER" id="PTHR12790">
    <property type="entry name" value="TRANSCRIPTION INITIATION FACTOR IA RRN3"/>
    <property type="match status" value="1"/>
</dbReference>
<dbReference type="WBParaSite" id="TCONS_00008029.p1">
    <property type="protein sequence ID" value="TCONS_00008029.p1"/>
    <property type="gene ID" value="XLOC_006027"/>
</dbReference>
<dbReference type="STRING" id="6248.A0A0K0EJ70"/>
<dbReference type="GO" id="GO:0006361">
    <property type="term" value="P:transcription initiation at RNA polymerase I promoter"/>
    <property type="evidence" value="ECO:0007669"/>
    <property type="project" value="InterPro"/>
</dbReference>
<reference evidence="3" key="1">
    <citation type="submission" date="2015-08" db="UniProtKB">
        <authorList>
            <consortium name="WormBaseParasite"/>
        </authorList>
    </citation>
    <scope>IDENTIFICATION</scope>
</reference>
<dbReference type="PANTHER" id="PTHR12790:SF0">
    <property type="entry name" value="RNA POLYMERASE I-SPECIFIC TRANSCRIPTION INITIATION FACTOR RRN3-RELATED"/>
    <property type="match status" value="1"/>
</dbReference>
<dbReference type="InterPro" id="IPR007991">
    <property type="entry name" value="RNA_pol_I_trans_ini_fac_RRN3"/>
</dbReference>
<protein>
    <submittedName>
        <fullName evidence="3 4">RNA polymerase I-specific transcription initiation factor RRN3</fullName>
    </submittedName>
</protein>
<dbReference type="GO" id="GO:0001042">
    <property type="term" value="F:RNA polymerase I core binding"/>
    <property type="evidence" value="ECO:0007669"/>
    <property type="project" value="TreeGrafter"/>
</dbReference>
<dbReference type="Pfam" id="PF05327">
    <property type="entry name" value="RRN3"/>
    <property type="match status" value="1"/>
</dbReference>
<sequence length="573" mass="66676">MNQRVPWKNSEEFLIMYKENVPEAVSRYKDLVKMFSLFNSWSDSRKREILTQFEMLSHQMDYHCSELVQCFLKVNLYLVPMDIVESFIQFLAKIATIHVGHTTSILTQFVTYLVPVISDNMTTGVVIPSNENQEKLFCYIHKYIRDMLNCNPLSGRILIKIISTQFPFYRKSGKIISGYVKNIITLMSYSKFMKVDIFNVLIEKLVGLDICLTNDKVIEENSGFLLNSIFTLAVNNEKEKTDYAKEYPPLGNDNLNGTLDSCLLLVLDYISQPFDIRIFDNDNKTIEWGEYFIQNTDTDLATLMMPSFIQHVIPHFGLKNVPFLYFYACGIHPSSRTTILTELWILFINNQAVNTNNIAHNACFYLSDLITRLENFSISTCMKVLREMANWIHGYIERYDDLNCEKTAGCPQHSCFYVIVQSMLYIFCYRYREFVDFDYLEDIAKLNVSKIIFCSLHPMEFIDPEISVSFSVVAKLLQLEYCSHLITSSSRTNPIFETQFPFSSLSLPKCSRYFERFFRHFEPIEEEASILIDSINASFQSVKSCRIDESNIMEEYMFLDDSDGISNNLALKF</sequence>
<dbReference type="WBParaSite" id="SSTP_0000951900.1">
    <property type="protein sequence ID" value="SSTP_0000951900.1"/>
    <property type="gene ID" value="SSTP_0000951900"/>
</dbReference>
<comment type="similarity">
    <text evidence="1">Belongs to the RRN3 family.</text>
</comment>
<accession>A0A0K0EJ70</accession>
<evidence type="ECO:0000256" key="1">
    <source>
        <dbReference type="ARBA" id="ARBA00010098"/>
    </source>
</evidence>
<proteinExistence type="inferred from homology"/>
<evidence type="ECO:0000313" key="2">
    <source>
        <dbReference type="Proteomes" id="UP000035681"/>
    </source>
</evidence>
<evidence type="ECO:0000313" key="4">
    <source>
        <dbReference type="WBParaSite" id="TCONS_00008029.p1"/>
    </source>
</evidence>
<dbReference type="AlphaFoldDB" id="A0A0K0EJ70"/>
<evidence type="ECO:0000313" key="3">
    <source>
        <dbReference type="WBParaSite" id="SSTP_0000951900.1"/>
    </source>
</evidence>
<name>A0A0K0EJ70_STRER</name>
<dbReference type="GO" id="GO:0001181">
    <property type="term" value="F:RNA polymerase I general transcription initiation factor activity"/>
    <property type="evidence" value="ECO:0007669"/>
    <property type="project" value="InterPro"/>
</dbReference>
<dbReference type="GO" id="GO:0005634">
    <property type="term" value="C:nucleus"/>
    <property type="evidence" value="ECO:0007669"/>
    <property type="project" value="TreeGrafter"/>
</dbReference>